<reference evidence="7 8" key="1">
    <citation type="journal article" date="2015" name="Genome Announc.">
        <title>Complete Genome Sequence of Pseudoxanthomonas suwonensis Strain J1, a Cellulose-Degrading Bacterium Isolated from Leaf- and Wood-Enriched Soil.</title>
        <authorList>
            <person name="Hou L."/>
            <person name="Jiang J."/>
            <person name="Xu Z."/>
            <person name="Zhou Y."/>
            <person name="Leung F.C."/>
        </authorList>
    </citation>
    <scope>NUCLEOTIDE SEQUENCE [LARGE SCALE GENOMIC DNA]</scope>
    <source>
        <strain evidence="7 8">J1</strain>
    </source>
</reference>
<accession>A0A0E3Z444</accession>
<evidence type="ECO:0000256" key="3">
    <source>
        <dbReference type="ARBA" id="ARBA00023012"/>
    </source>
</evidence>
<dbReference type="PANTHER" id="PTHR24421:SF59">
    <property type="entry name" value="OXYGEN SENSOR HISTIDINE KINASE NREB"/>
    <property type="match status" value="1"/>
</dbReference>
<proteinExistence type="predicted"/>
<organism evidence="7 8">
    <name type="scientific">Pseudoxanthomonas suwonensis</name>
    <dbReference type="NCBI Taxonomy" id="314722"/>
    <lineage>
        <taxon>Bacteria</taxon>
        <taxon>Pseudomonadati</taxon>
        <taxon>Pseudomonadota</taxon>
        <taxon>Gammaproteobacteria</taxon>
        <taxon>Lysobacterales</taxon>
        <taxon>Lysobacteraceae</taxon>
        <taxon>Pseudoxanthomonas</taxon>
    </lineage>
</organism>
<keyword evidence="3" id="KW-0902">Two-component regulatory system</keyword>
<keyword evidence="8" id="KW-1185">Reference proteome</keyword>
<dbReference type="InterPro" id="IPR050482">
    <property type="entry name" value="Sensor_HK_TwoCompSys"/>
</dbReference>
<dbReference type="Gene3D" id="1.20.5.1930">
    <property type="match status" value="1"/>
</dbReference>
<dbReference type="InterPro" id="IPR003594">
    <property type="entry name" value="HATPase_dom"/>
</dbReference>
<dbReference type="Pfam" id="PF07730">
    <property type="entry name" value="HisKA_3"/>
    <property type="match status" value="1"/>
</dbReference>
<keyword evidence="2 7" id="KW-0418">Kinase</keyword>
<feature type="transmembrane region" description="Helical" evidence="4">
    <location>
        <begin position="106"/>
        <end position="122"/>
    </location>
</feature>
<dbReference type="GO" id="GO:0000155">
    <property type="term" value="F:phosphorelay sensor kinase activity"/>
    <property type="evidence" value="ECO:0007669"/>
    <property type="project" value="InterPro"/>
</dbReference>
<evidence type="ECO:0000259" key="6">
    <source>
        <dbReference type="Pfam" id="PF07730"/>
    </source>
</evidence>
<keyword evidence="1" id="KW-0808">Transferase</keyword>
<dbReference type="EMBL" id="CP011144">
    <property type="protein sequence ID" value="AKC88272.1"/>
    <property type="molecule type" value="Genomic_DNA"/>
</dbReference>
<evidence type="ECO:0000256" key="4">
    <source>
        <dbReference type="SAM" id="Phobius"/>
    </source>
</evidence>
<feature type="domain" description="Histidine kinase/HSP90-like ATPase" evidence="5">
    <location>
        <begin position="283"/>
        <end position="367"/>
    </location>
</feature>
<evidence type="ECO:0000313" key="8">
    <source>
        <dbReference type="Proteomes" id="UP000033067"/>
    </source>
</evidence>
<feature type="domain" description="Signal transduction histidine kinase subgroup 3 dimerisation and phosphoacceptor" evidence="6">
    <location>
        <begin position="183"/>
        <end position="245"/>
    </location>
</feature>
<dbReference type="InterPro" id="IPR011712">
    <property type="entry name" value="Sig_transdc_His_kin_sub3_dim/P"/>
</dbReference>
<keyword evidence="4" id="KW-0812">Transmembrane</keyword>
<dbReference type="RefSeq" id="WP_052633984.1">
    <property type="nucleotide sequence ID" value="NZ_CP011144.1"/>
</dbReference>
<evidence type="ECO:0000313" key="7">
    <source>
        <dbReference type="EMBL" id="AKC88272.1"/>
    </source>
</evidence>
<feature type="transmembrane region" description="Helical" evidence="4">
    <location>
        <begin position="38"/>
        <end position="55"/>
    </location>
</feature>
<keyword evidence="4" id="KW-1133">Transmembrane helix</keyword>
<dbReference type="Gene3D" id="3.30.565.10">
    <property type="entry name" value="Histidine kinase-like ATPase, C-terminal domain"/>
    <property type="match status" value="1"/>
</dbReference>
<dbReference type="AlphaFoldDB" id="A0A0E3Z444"/>
<feature type="transmembrane region" description="Helical" evidence="4">
    <location>
        <begin position="67"/>
        <end position="94"/>
    </location>
</feature>
<dbReference type="PANTHER" id="PTHR24421">
    <property type="entry name" value="NITRATE/NITRITE SENSOR PROTEIN NARX-RELATED"/>
    <property type="match status" value="1"/>
</dbReference>
<dbReference type="GO" id="GO:0046983">
    <property type="term" value="F:protein dimerization activity"/>
    <property type="evidence" value="ECO:0007669"/>
    <property type="project" value="InterPro"/>
</dbReference>
<dbReference type="GO" id="GO:0016020">
    <property type="term" value="C:membrane"/>
    <property type="evidence" value="ECO:0007669"/>
    <property type="project" value="InterPro"/>
</dbReference>
<gene>
    <name evidence="7" type="ORF">WQ53_07805</name>
</gene>
<protein>
    <submittedName>
        <fullName evidence="7">Histidine kinase</fullName>
    </submittedName>
</protein>
<dbReference type="Proteomes" id="UP000033067">
    <property type="component" value="Chromosome"/>
</dbReference>
<dbReference type="OrthoDB" id="9797605at2"/>
<sequence>MRQMLRTLLQPLPLAGLLTILTVGYSLRFAERSHQPEALLLLGVFLFLFVVLQLLPEPRRLPQHLVLLAMPPVILALNGLSVRVGASQVLLVIWAACTFAVWKPRTAALAVLLVNVAFYLLLRRTGLASPLPMVLINMGFQALAGICIHYARSAESSRDALARVNADLLATRALLADSARNAERLRVARELHDVAGHKLTAMRLNLRALATDPALARREEIALAERLSGELLGDLRQVVQSLRDDRGLDLATALRALAAPFPRPALQLTIAADVRVTDPAVAETVLRLAQEALTNAARHAGAERVWLSIDSGEDGLRIDIHDDGQCSPQIREGNGMAGMRERLAALDGALEVGRTAGGGLRLRARLPA</sequence>
<evidence type="ECO:0000256" key="2">
    <source>
        <dbReference type="ARBA" id="ARBA00022777"/>
    </source>
</evidence>
<name>A0A0E3Z444_9GAMM</name>
<dbReference type="CDD" id="cd16917">
    <property type="entry name" value="HATPase_UhpB-NarQ-NarX-like"/>
    <property type="match status" value="1"/>
</dbReference>
<dbReference type="KEGG" id="psuw:WQ53_07805"/>
<dbReference type="Pfam" id="PF02518">
    <property type="entry name" value="HATPase_c"/>
    <property type="match status" value="1"/>
</dbReference>
<dbReference type="InterPro" id="IPR036890">
    <property type="entry name" value="HATPase_C_sf"/>
</dbReference>
<dbReference type="PATRIC" id="fig|314722.6.peg.1672"/>
<evidence type="ECO:0000259" key="5">
    <source>
        <dbReference type="Pfam" id="PF02518"/>
    </source>
</evidence>
<evidence type="ECO:0000256" key="1">
    <source>
        <dbReference type="ARBA" id="ARBA00022679"/>
    </source>
</evidence>
<dbReference type="SUPFAM" id="SSF55874">
    <property type="entry name" value="ATPase domain of HSP90 chaperone/DNA topoisomerase II/histidine kinase"/>
    <property type="match status" value="1"/>
</dbReference>
<keyword evidence="4" id="KW-0472">Membrane</keyword>